<organism evidence="3 4">
    <name type="scientific">Halobaculum gomorrense</name>
    <dbReference type="NCBI Taxonomy" id="43928"/>
    <lineage>
        <taxon>Archaea</taxon>
        <taxon>Methanobacteriati</taxon>
        <taxon>Methanobacteriota</taxon>
        <taxon>Stenosarchaea group</taxon>
        <taxon>Halobacteria</taxon>
        <taxon>Halobacteriales</taxon>
        <taxon>Haloferacaceae</taxon>
        <taxon>Halobaculum</taxon>
    </lineage>
</organism>
<dbReference type="NCBIfam" id="TIGR01428">
    <property type="entry name" value="HAD_type_II"/>
    <property type="match status" value="1"/>
</dbReference>
<dbReference type="InterPro" id="IPR036412">
    <property type="entry name" value="HAD-like_sf"/>
</dbReference>
<dbReference type="SFLD" id="SFLDG01129">
    <property type="entry name" value="C1.5:_HAD__Beta-PGM__Phosphata"/>
    <property type="match status" value="1"/>
</dbReference>
<dbReference type="AlphaFoldDB" id="A0A1M5JLA1"/>
<evidence type="ECO:0000256" key="1">
    <source>
        <dbReference type="ARBA" id="ARBA00008106"/>
    </source>
</evidence>
<dbReference type="PANTHER" id="PTHR43316">
    <property type="entry name" value="HYDROLASE, HALOACID DELAHOGENASE-RELATED"/>
    <property type="match status" value="1"/>
</dbReference>
<dbReference type="STRING" id="43928.SAMN05443636_0162"/>
<dbReference type="InterPro" id="IPR006439">
    <property type="entry name" value="HAD-SF_hydro_IA"/>
</dbReference>
<dbReference type="InterPro" id="IPR051540">
    <property type="entry name" value="S-2-haloacid_dehalogenase"/>
</dbReference>
<dbReference type="InterPro" id="IPR023198">
    <property type="entry name" value="PGP-like_dom2"/>
</dbReference>
<protein>
    <submittedName>
        <fullName evidence="3">2-haloacid dehalogenase</fullName>
    </submittedName>
</protein>
<dbReference type="InterPro" id="IPR006328">
    <property type="entry name" value="2-HAD"/>
</dbReference>
<dbReference type="Pfam" id="PF00702">
    <property type="entry name" value="Hydrolase"/>
    <property type="match status" value="1"/>
</dbReference>
<dbReference type="RefSeq" id="WP_073306519.1">
    <property type="nucleotide sequence ID" value="NZ_FQWV01000001.1"/>
</dbReference>
<dbReference type="Gene3D" id="3.40.50.1000">
    <property type="entry name" value="HAD superfamily/HAD-like"/>
    <property type="match status" value="1"/>
</dbReference>
<evidence type="ECO:0000313" key="3">
    <source>
        <dbReference type="EMBL" id="SHG41311.1"/>
    </source>
</evidence>
<name>A0A1M5JLA1_9EURY</name>
<sequence length="239" mass="25918">MHPDDHPTTPVDPTGTELLAFDLYDTVLDRVSTLEPALAGILDAHGADADAGVLLRRYLAMHFRDSLVDSLVGGDHTPFETITERALRYRLDQVGVPATNAEVRAFVESWRELDAYPDCVEPFERLADEYALVGLSNGDPGMLSAVTEDLAVPLDGWVSVAEAGRYKPNPAPYELLCDRYGVAPADVAFVSAHTFDTVGATAAGMAGVYLNRHDRPYGGWDRRPDLRVPDPAALADALL</sequence>
<keyword evidence="2" id="KW-0378">Hydrolase</keyword>
<comment type="similarity">
    <text evidence="1">Belongs to the HAD-like hydrolase superfamily. S-2-haloalkanoic acid dehalogenase family.</text>
</comment>
<proteinExistence type="inferred from homology"/>
<reference evidence="3 4" key="1">
    <citation type="submission" date="2016-11" db="EMBL/GenBank/DDBJ databases">
        <authorList>
            <person name="Jaros S."/>
            <person name="Januszkiewicz K."/>
            <person name="Wedrychowicz H."/>
        </authorList>
    </citation>
    <scope>NUCLEOTIDE SEQUENCE [LARGE SCALE GENOMIC DNA]</scope>
    <source>
        <strain evidence="3 4">DSM 9297</strain>
    </source>
</reference>
<evidence type="ECO:0000313" key="4">
    <source>
        <dbReference type="Proteomes" id="UP000184357"/>
    </source>
</evidence>
<dbReference type="PANTHER" id="PTHR43316:SF3">
    <property type="entry name" value="HALOACID DEHALOGENASE, TYPE II (AFU_ORTHOLOGUE AFUA_2G07750)-RELATED"/>
    <property type="match status" value="1"/>
</dbReference>
<gene>
    <name evidence="3" type="ORF">SAMN05443636_0162</name>
</gene>
<dbReference type="SUPFAM" id="SSF56784">
    <property type="entry name" value="HAD-like"/>
    <property type="match status" value="1"/>
</dbReference>
<dbReference type="EMBL" id="FQWV01000001">
    <property type="protein sequence ID" value="SHG41311.1"/>
    <property type="molecule type" value="Genomic_DNA"/>
</dbReference>
<dbReference type="GO" id="GO:0019120">
    <property type="term" value="F:hydrolase activity, acting on acid halide bonds, in C-halide compounds"/>
    <property type="evidence" value="ECO:0007669"/>
    <property type="project" value="InterPro"/>
</dbReference>
<evidence type="ECO:0000256" key="2">
    <source>
        <dbReference type="ARBA" id="ARBA00022801"/>
    </source>
</evidence>
<dbReference type="Proteomes" id="UP000184357">
    <property type="component" value="Unassembled WGS sequence"/>
</dbReference>
<dbReference type="NCBIfam" id="TIGR01493">
    <property type="entry name" value="HAD-SF-IA-v2"/>
    <property type="match status" value="1"/>
</dbReference>
<accession>A0A1M5JLA1</accession>
<keyword evidence="4" id="KW-1185">Reference proteome</keyword>
<dbReference type="InterPro" id="IPR023214">
    <property type="entry name" value="HAD_sf"/>
</dbReference>
<dbReference type="OrthoDB" id="318024at2157"/>
<dbReference type="Gene3D" id="1.10.150.240">
    <property type="entry name" value="Putative phosphatase, domain 2"/>
    <property type="match status" value="1"/>
</dbReference>
<dbReference type="SFLD" id="SFLDS00003">
    <property type="entry name" value="Haloacid_Dehalogenase"/>
    <property type="match status" value="1"/>
</dbReference>
<dbReference type="PRINTS" id="PR00413">
    <property type="entry name" value="HADHALOGNASE"/>
</dbReference>